<dbReference type="GO" id="GO:0016020">
    <property type="term" value="C:membrane"/>
    <property type="evidence" value="ECO:0007669"/>
    <property type="project" value="UniProtKB-SubCell"/>
</dbReference>
<comment type="subcellular location">
    <subcellularLocation>
        <location evidence="1">Membrane</location>
        <topology evidence="1">Multi-pass membrane protein</topology>
    </subcellularLocation>
</comment>
<organism evidence="6 7">
    <name type="scientific">Chelatococcus caeni</name>
    <dbReference type="NCBI Taxonomy" id="1348468"/>
    <lineage>
        <taxon>Bacteria</taxon>
        <taxon>Pseudomonadati</taxon>
        <taxon>Pseudomonadota</taxon>
        <taxon>Alphaproteobacteria</taxon>
        <taxon>Hyphomicrobiales</taxon>
        <taxon>Chelatococcaceae</taxon>
        <taxon>Chelatococcus</taxon>
    </lineage>
</organism>
<evidence type="ECO:0000256" key="3">
    <source>
        <dbReference type="ARBA" id="ARBA00022989"/>
    </source>
</evidence>
<dbReference type="AlphaFoldDB" id="A0A840CC40"/>
<name>A0A840CC40_9HYPH</name>
<evidence type="ECO:0000256" key="2">
    <source>
        <dbReference type="ARBA" id="ARBA00022692"/>
    </source>
</evidence>
<evidence type="ECO:0000313" key="7">
    <source>
        <dbReference type="Proteomes" id="UP000577362"/>
    </source>
</evidence>
<dbReference type="EMBL" id="JACIEN010000009">
    <property type="protein sequence ID" value="MBB4019827.1"/>
    <property type="molecule type" value="Genomic_DNA"/>
</dbReference>
<evidence type="ECO:0000313" key="6">
    <source>
        <dbReference type="EMBL" id="MBB4019827.1"/>
    </source>
</evidence>
<reference evidence="6 7" key="1">
    <citation type="submission" date="2020-08" db="EMBL/GenBank/DDBJ databases">
        <title>Genomic Encyclopedia of Type Strains, Phase IV (KMG-IV): sequencing the most valuable type-strain genomes for metagenomic binning, comparative biology and taxonomic classification.</title>
        <authorList>
            <person name="Goeker M."/>
        </authorList>
    </citation>
    <scope>NUCLEOTIDE SEQUENCE [LARGE SCALE GENOMIC DNA]</scope>
    <source>
        <strain evidence="6 7">DSM 103737</strain>
    </source>
</reference>
<keyword evidence="2 5" id="KW-0812">Transmembrane</keyword>
<dbReference type="InterPro" id="IPR021147">
    <property type="entry name" value="DUF697"/>
</dbReference>
<feature type="transmembrane region" description="Helical" evidence="5">
    <location>
        <begin position="117"/>
        <end position="137"/>
    </location>
</feature>
<dbReference type="RefSeq" id="WP_019401809.1">
    <property type="nucleotide sequence ID" value="NZ_JACIEN010000009.1"/>
</dbReference>
<evidence type="ECO:0000256" key="4">
    <source>
        <dbReference type="ARBA" id="ARBA00023136"/>
    </source>
</evidence>
<gene>
    <name evidence="6" type="ORF">GGR16_004887</name>
</gene>
<protein>
    <submittedName>
        <fullName evidence="6">Uncharacterized protein (DUF697 family)</fullName>
    </submittedName>
</protein>
<evidence type="ECO:0000256" key="1">
    <source>
        <dbReference type="ARBA" id="ARBA00004141"/>
    </source>
</evidence>
<sequence length="204" mass="21431">MNSVNDAGQKVHLVEETDGQVETGAVSPEERLKRAEKIIKDHVLVGAASGLVPGPGIDMVLAFGTQLNLVRRLSQLYGVPFRENAAKSTITALFGSLGAVGAGAIAAMSFVKAIPVLGTAVGVAGTSVSIGAFTYAIGKVFQQHFESNGTFLDLDPGAYRAYFREMMKRGKKVAEEEAEDIEEVVVVKKRPAKAAKPATVEAGA</sequence>
<accession>A0A840CC40</accession>
<keyword evidence="7" id="KW-1185">Reference proteome</keyword>
<keyword evidence="3 5" id="KW-1133">Transmembrane helix</keyword>
<dbReference type="Pfam" id="PF05128">
    <property type="entry name" value="DUF697"/>
    <property type="match status" value="1"/>
</dbReference>
<feature type="transmembrane region" description="Helical" evidence="5">
    <location>
        <begin position="90"/>
        <end position="111"/>
    </location>
</feature>
<keyword evidence="4 5" id="KW-0472">Membrane</keyword>
<dbReference type="Proteomes" id="UP000577362">
    <property type="component" value="Unassembled WGS sequence"/>
</dbReference>
<evidence type="ECO:0000256" key="5">
    <source>
        <dbReference type="SAM" id="Phobius"/>
    </source>
</evidence>
<comment type="caution">
    <text evidence="6">The sequence shown here is derived from an EMBL/GenBank/DDBJ whole genome shotgun (WGS) entry which is preliminary data.</text>
</comment>
<proteinExistence type="predicted"/>